<evidence type="ECO:0000313" key="3">
    <source>
        <dbReference type="Proteomes" id="UP000830671"/>
    </source>
</evidence>
<dbReference type="KEGG" id="clup:CLUP02_15636"/>
<dbReference type="AlphaFoldDB" id="A0A9Q8T6Y3"/>
<reference evidence="2" key="1">
    <citation type="journal article" date="2021" name="Mol. Plant Microbe Interact.">
        <title>Complete Genome Sequence of the Plant-Pathogenic Fungus Colletotrichum lupini.</title>
        <authorList>
            <person name="Baroncelli R."/>
            <person name="Pensec F."/>
            <person name="Da Lio D."/>
            <person name="Boufleur T."/>
            <person name="Vicente I."/>
            <person name="Sarrocco S."/>
            <person name="Picot A."/>
            <person name="Baraldi E."/>
            <person name="Sukno S."/>
            <person name="Thon M."/>
            <person name="Le Floch G."/>
        </authorList>
    </citation>
    <scope>NUCLEOTIDE SEQUENCE</scope>
    <source>
        <strain evidence="2">IMI 504893</strain>
    </source>
</reference>
<keyword evidence="1" id="KW-0812">Transmembrane</keyword>
<organism evidence="2 3">
    <name type="scientific">Colletotrichum lupini</name>
    <dbReference type="NCBI Taxonomy" id="145971"/>
    <lineage>
        <taxon>Eukaryota</taxon>
        <taxon>Fungi</taxon>
        <taxon>Dikarya</taxon>
        <taxon>Ascomycota</taxon>
        <taxon>Pezizomycotina</taxon>
        <taxon>Sordariomycetes</taxon>
        <taxon>Hypocreomycetidae</taxon>
        <taxon>Glomerellales</taxon>
        <taxon>Glomerellaceae</taxon>
        <taxon>Colletotrichum</taxon>
        <taxon>Colletotrichum acutatum species complex</taxon>
    </lineage>
</organism>
<dbReference type="RefSeq" id="XP_049151706.1">
    <property type="nucleotide sequence ID" value="XM_049294560.1"/>
</dbReference>
<dbReference type="EMBL" id="CP019480">
    <property type="protein sequence ID" value="UQC90105.1"/>
    <property type="molecule type" value="Genomic_DNA"/>
</dbReference>
<protein>
    <submittedName>
        <fullName evidence="2">Uncharacterized protein</fullName>
    </submittedName>
</protein>
<keyword evidence="1" id="KW-0472">Membrane</keyword>
<dbReference type="GeneID" id="73349570"/>
<dbReference type="Pfam" id="PF20246">
    <property type="entry name" value="DUF6601"/>
    <property type="match status" value="1"/>
</dbReference>
<feature type="transmembrane region" description="Helical" evidence="1">
    <location>
        <begin position="328"/>
        <end position="351"/>
    </location>
</feature>
<keyword evidence="3" id="KW-1185">Reference proteome</keyword>
<dbReference type="PANTHER" id="PTHR34414">
    <property type="entry name" value="HET DOMAIN-CONTAINING PROTEIN-RELATED"/>
    <property type="match status" value="1"/>
</dbReference>
<dbReference type="Proteomes" id="UP000830671">
    <property type="component" value="Chromosome 8"/>
</dbReference>
<keyword evidence="1" id="KW-1133">Transmembrane helix</keyword>
<dbReference type="InterPro" id="IPR046536">
    <property type="entry name" value="DUF6601"/>
</dbReference>
<proteinExistence type="predicted"/>
<feature type="transmembrane region" description="Helical" evidence="1">
    <location>
        <begin position="363"/>
        <end position="383"/>
    </location>
</feature>
<evidence type="ECO:0000256" key="1">
    <source>
        <dbReference type="SAM" id="Phobius"/>
    </source>
</evidence>
<evidence type="ECO:0000313" key="2">
    <source>
        <dbReference type="EMBL" id="UQC90105.1"/>
    </source>
</evidence>
<accession>A0A9Q8T6Y3</accession>
<sequence length="411" mass="47053">MIVRATIPPSRLWGADEIRLSYEVFQKRECPCSTPIGQCRGPCLVLLGFDIVGARSFPSVLSQVDYMPSRVFANKQITQMEMPSTKEEDEAQLAPYKTQLLIKVCSPDQLQKLLPVSYRTGSDNSDLAPATPHNSAFLEKELGLGRLVQLNPRLWFAGRPTPTRPLHYQRMLGREIVVAEQMDLHLVWTTGLIHIKPIPRFLLEPNFWTHCLSCQGHRCSRTTLTPCDRQRLWRCALGFLFSYAALICHESDFFLAKDNRLIPKEVEWDDWREFATELSTQTIYGRIDERFYYGELRLSRLNKLQYLASFSSYKPPWNRYGDFFHDQFAWLASTTVYIAVVLTAMQVGLATTHLADNAAFQSASYGFTIFSILAPLATMALTCRHYTSDPSLMPLVLFHVSEESYDQPGHY</sequence>
<gene>
    <name evidence="2" type="ORF">CLUP02_15636</name>
</gene>
<dbReference type="PANTHER" id="PTHR34414:SF1">
    <property type="entry name" value="SUBTILISIN-LIKE SERINE PROTEASE"/>
    <property type="match status" value="1"/>
</dbReference>
<name>A0A9Q8T6Y3_9PEZI</name>